<gene>
    <name evidence="2" type="ORF">SAMN05216302_10788</name>
</gene>
<organism evidence="2 3">
    <name type="scientific">Nitrosomonas aestuarii</name>
    <dbReference type="NCBI Taxonomy" id="52441"/>
    <lineage>
        <taxon>Bacteria</taxon>
        <taxon>Pseudomonadati</taxon>
        <taxon>Pseudomonadota</taxon>
        <taxon>Betaproteobacteria</taxon>
        <taxon>Nitrosomonadales</taxon>
        <taxon>Nitrosomonadaceae</taxon>
        <taxon>Nitrosomonas</taxon>
    </lineage>
</organism>
<evidence type="ECO:0000256" key="1">
    <source>
        <dbReference type="SAM" id="SignalP"/>
    </source>
</evidence>
<keyword evidence="3" id="KW-1185">Reference proteome</keyword>
<dbReference type="EMBL" id="FOSP01000078">
    <property type="protein sequence ID" value="SFL39844.1"/>
    <property type="molecule type" value="Genomic_DNA"/>
</dbReference>
<sequence>MMRIKAIISILSLGLACFLPTSLSAEVIPGTDLSIDFHAGHVVGAGRNINMIRVPVTDINTGQTTLWDATFKFSFIPSQGFVFEEISSASPSQPGSIADIVPGLYRTQQGKCLLLEGPTLLNGSRSLYTIRGVQEAGCGTPDSFSAQIISGVANGHPDIGERDIVASLTDNWIYGFMADRASNSSGSTLQPFFQNHLIGIRQSGEQLILGRFSDGGADFKDPVQTLILTKLVQ</sequence>
<dbReference type="AlphaFoldDB" id="A0A1I4HCB0"/>
<evidence type="ECO:0000313" key="3">
    <source>
        <dbReference type="Proteomes" id="UP000199533"/>
    </source>
</evidence>
<dbReference type="PROSITE" id="PS51257">
    <property type="entry name" value="PROKAR_LIPOPROTEIN"/>
    <property type="match status" value="1"/>
</dbReference>
<accession>A0A1I4HCB0</accession>
<reference evidence="3" key="1">
    <citation type="submission" date="2016-10" db="EMBL/GenBank/DDBJ databases">
        <authorList>
            <person name="Varghese N."/>
            <person name="Submissions S."/>
        </authorList>
    </citation>
    <scope>NUCLEOTIDE SEQUENCE [LARGE SCALE GENOMIC DNA]</scope>
    <source>
        <strain evidence="3">Nm69</strain>
    </source>
</reference>
<protein>
    <submittedName>
        <fullName evidence="2">Uncharacterized protein</fullName>
    </submittedName>
</protein>
<proteinExistence type="predicted"/>
<evidence type="ECO:0000313" key="2">
    <source>
        <dbReference type="EMBL" id="SFL39844.1"/>
    </source>
</evidence>
<feature type="chain" id="PRO_5011447534" evidence="1">
    <location>
        <begin position="26"/>
        <end position="233"/>
    </location>
</feature>
<name>A0A1I4HCB0_9PROT</name>
<dbReference type="OrthoDB" id="7061822at2"/>
<feature type="signal peptide" evidence="1">
    <location>
        <begin position="1"/>
        <end position="25"/>
    </location>
</feature>
<keyword evidence="1" id="KW-0732">Signal</keyword>
<dbReference type="Proteomes" id="UP000199533">
    <property type="component" value="Unassembled WGS sequence"/>
</dbReference>
<dbReference type="RefSeq" id="WP_090703763.1">
    <property type="nucleotide sequence ID" value="NZ_FOSP01000078.1"/>
</dbReference>